<reference evidence="3 4" key="1">
    <citation type="submission" date="2021-06" db="EMBL/GenBank/DDBJ databases">
        <title>Genome-based taxonomic framework of Microbacterium strains isolated from marine environment, the description of four new species and reclassification of four preexisting species.</title>
        <authorList>
            <person name="Lee S.D."/>
            <person name="Kim S.-M."/>
            <person name="Byeon Y.-S."/>
            <person name="Yang H.L."/>
            <person name="Kim I.S."/>
        </authorList>
    </citation>
    <scope>NUCLEOTIDE SEQUENCE [LARGE SCALE GENOMIC DNA]</scope>
    <source>
        <strain evidence="3 4">KACC 20514</strain>
    </source>
</reference>
<dbReference type="GeneID" id="301459596"/>
<organism evidence="3 4">
    <name type="scientific">Microbacterium aurantiacum</name>
    <dbReference type="NCBI Taxonomy" id="162393"/>
    <lineage>
        <taxon>Bacteria</taxon>
        <taxon>Bacillati</taxon>
        <taxon>Actinomycetota</taxon>
        <taxon>Actinomycetes</taxon>
        <taxon>Micrococcales</taxon>
        <taxon>Microbacteriaceae</taxon>
        <taxon>Microbacterium</taxon>
    </lineage>
</organism>
<dbReference type="Proteomes" id="UP001183582">
    <property type="component" value="Unassembled WGS sequence"/>
</dbReference>
<keyword evidence="1" id="KW-0732">Signal</keyword>
<name>A0AAJ2HG77_9MICO</name>
<feature type="signal peptide" evidence="1">
    <location>
        <begin position="1"/>
        <end position="30"/>
    </location>
</feature>
<dbReference type="InterPro" id="IPR001119">
    <property type="entry name" value="SLH_dom"/>
</dbReference>
<feature type="chain" id="PRO_5042572528" evidence="1">
    <location>
        <begin position="31"/>
        <end position="298"/>
    </location>
</feature>
<feature type="domain" description="SLH" evidence="2">
    <location>
        <begin position="47"/>
        <end position="114"/>
    </location>
</feature>
<dbReference type="AlphaFoldDB" id="A0AAJ2HG77"/>
<gene>
    <name evidence="3" type="ORF">KZC50_15140</name>
</gene>
<evidence type="ECO:0000313" key="3">
    <source>
        <dbReference type="EMBL" id="MDS0246932.1"/>
    </source>
</evidence>
<dbReference type="RefSeq" id="WP_310892204.1">
    <property type="nucleotide sequence ID" value="NZ_BAAAGR010000005.1"/>
</dbReference>
<proteinExistence type="predicted"/>
<evidence type="ECO:0000256" key="1">
    <source>
        <dbReference type="SAM" id="SignalP"/>
    </source>
</evidence>
<evidence type="ECO:0000313" key="4">
    <source>
        <dbReference type="Proteomes" id="UP001183582"/>
    </source>
</evidence>
<dbReference type="PROSITE" id="PS51272">
    <property type="entry name" value="SLH"/>
    <property type="match status" value="2"/>
</dbReference>
<dbReference type="EMBL" id="JAHWXH010000004">
    <property type="protein sequence ID" value="MDS0246932.1"/>
    <property type="molecule type" value="Genomic_DNA"/>
</dbReference>
<accession>A0AAJ2HG77</accession>
<protein>
    <submittedName>
        <fullName evidence="3">S-layer homology domain-containing protein</fullName>
    </submittedName>
</protein>
<sequence length="298" mass="32306">MSLGTRLAAITSAILATVLLVPNASVSAGATEVATAAVVHSAADPLDTPITFTDTAGHVFETQIAWLASQGISTGWQVGPDTYEFRPNIQIRRGEMAAFLYRLAGQPDYTPPAVSPFVDVPTEFVFYKQIAWLAESGISQGWATPRGSEFRPFLSTSRDVMATFLHRFQGRPEYSPGESPFRDVSYPGMVFSAEILWLASRGISTGWDVGHGCYEYRPYQNVTRSEMAAFIYRMENGGTAPLTGNTCAPPPSPLIEGTVSAGAFCARDIAGWYGYTSGGVLMQCATSSTDTRLRWRQV</sequence>
<evidence type="ECO:0000259" key="2">
    <source>
        <dbReference type="PROSITE" id="PS51272"/>
    </source>
</evidence>
<comment type="caution">
    <text evidence="3">The sequence shown here is derived from an EMBL/GenBank/DDBJ whole genome shotgun (WGS) entry which is preliminary data.</text>
</comment>
<feature type="domain" description="SLH" evidence="2">
    <location>
        <begin position="178"/>
        <end position="245"/>
    </location>
</feature>